<evidence type="ECO:0000256" key="4">
    <source>
        <dbReference type="ARBA" id="ARBA00022525"/>
    </source>
</evidence>
<evidence type="ECO:0000256" key="10">
    <source>
        <dbReference type="SAM" id="MobiDB-lite"/>
    </source>
</evidence>
<dbReference type="Pfam" id="PF00088">
    <property type="entry name" value="Trefoil"/>
    <property type="match status" value="1"/>
</dbReference>
<dbReference type="GO" id="GO:0035805">
    <property type="term" value="C:egg coat"/>
    <property type="evidence" value="ECO:0007669"/>
    <property type="project" value="TreeGrafter"/>
</dbReference>
<dbReference type="InterPro" id="IPR042235">
    <property type="entry name" value="ZP-C_dom"/>
</dbReference>
<dbReference type="InterPro" id="IPR017957">
    <property type="entry name" value="P_trefoil_CS"/>
</dbReference>
<keyword evidence="11" id="KW-0812">Transmembrane</keyword>
<protein>
    <recommendedName>
        <fullName evidence="12">P-type domain-containing protein</fullName>
    </recommendedName>
</protein>
<dbReference type="InterPro" id="IPR055356">
    <property type="entry name" value="ZP-N"/>
</dbReference>
<evidence type="ECO:0000256" key="11">
    <source>
        <dbReference type="SAM" id="Phobius"/>
    </source>
</evidence>
<evidence type="ECO:0000256" key="3">
    <source>
        <dbReference type="ARBA" id="ARBA00022475"/>
    </source>
</evidence>
<dbReference type="GO" id="GO:0035804">
    <property type="term" value="F:structural constituent of egg coat"/>
    <property type="evidence" value="ECO:0007669"/>
    <property type="project" value="TreeGrafter"/>
</dbReference>
<keyword evidence="8" id="KW-0325">Glycoprotein</keyword>
<feature type="compositionally biased region" description="Polar residues" evidence="10">
    <location>
        <begin position="36"/>
        <end position="46"/>
    </location>
</feature>
<evidence type="ECO:0000259" key="12">
    <source>
        <dbReference type="PROSITE" id="PS51448"/>
    </source>
</evidence>
<dbReference type="GO" id="GO:0032190">
    <property type="term" value="F:acrosin binding"/>
    <property type="evidence" value="ECO:0007669"/>
    <property type="project" value="TreeGrafter"/>
</dbReference>
<keyword evidence="3" id="KW-1003">Cell membrane</keyword>
<keyword evidence="4" id="KW-0964">Secreted</keyword>
<dbReference type="Gene3D" id="4.10.110.10">
    <property type="entry name" value="Spasmolytic Protein, domain 1"/>
    <property type="match status" value="1"/>
</dbReference>
<proteinExistence type="predicted"/>
<comment type="subcellular location">
    <subcellularLocation>
        <location evidence="1">Cell membrane</location>
    </subcellularLocation>
    <subcellularLocation>
        <location evidence="2">Secreted</location>
    </subcellularLocation>
</comment>
<dbReference type="InterPro" id="IPR000519">
    <property type="entry name" value="P_trefoil_dom"/>
</dbReference>
<feature type="disulfide bond" evidence="9">
    <location>
        <begin position="66"/>
        <end position="92"/>
    </location>
</feature>
<dbReference type="InterPro" id="IPR055355">
    <property type="entry name" value="ZP-C"/>
</dbReference>
<dbReference type="GeneTree" id="ENSGT00940000163253"/>
<dbReference type="PANTHER" id="PTHR23343:SF31">
    <property type="entry name" value="ZONA PELLUCIDA SPERM-BINDING PROTEIN 4"/>
    <property type="match status" value="1"/>
</dbReference>
<dbReference type="GO" id="GO:0005886">
    <property type="term" value="C:plasma membrane"/>
    <property type="evidence" value="ECO:0007669"/>
    <property type="project" value="UniProtKB-SubCell"/>
</dbReference>
<dbReference type="PROSITE" id="PS51448">
    <property type="entry name" value="P_TREFOIL_2"/>
    <property type="match status" value="1"/>
</dbReference>
<dbReference type="Ensembl" id="ENSPNYT00000005807.1">
    <property type="protein sequence ID" value="ENSPNYP00000005663.1"/>
    <property type="gene ID" value="ENSPNYG00000003963.1"/>
</dbReference>
<accession>A0A3B4F6X3</accession>
<organism evidence="13">
    <name type="scientific">Pundamilia nyererei</name>
    <dbReference type="NCBI Taxonomy" id="303518"/>
    <lineage>
        <taxon>Eukaryota</taxon>
        <taxon>Metazoa</taxon>
        <taxon>Chordata</taxon>
        <taxon>Craniata</taxon>
        <taxon>Vertebrata</taxon>
        <taxon>Euteleostomi</taxon>
        <taxon>Actinopterygii</taxon>
        <taxon>Neopterygii</taxon>
        <taxon>Teleostei</taxon>
        <taxon>Neoteleostei</taxon>
        <taxon>Acanthomorphata</taxon>
        <taxon>Ovalentaria</taxon>
        <taxon>Cichlomorphae</taxon>
        <taxon>Cichliformes</taxon>
        <taxon>Cichlidae</taxon>
        <taxon>African cichlids</taxon>
        <taxon>Pseudocrenilabrinae</taxon>
        <taxon>Haplochromini</taxon>
        <taxon>Pundamilia</taxon>
    </lineage>
</organism>
<dbReference type="PROSITE" id="PS00025">
    <property type="entry name" value="P_TREFOIL_1"/>
    <property type="match status" value="1"/>
</dbReference>
<dbReference type="GO" id="GO:0005576">
    <property type="term" value="C:extracellular region"/>
    <property type="evidence" value="ECO:0007669"/>
    <property type="project" value="UniProtKB-SubCell"/>
</dbReference>
<name>A0A3B4F6X3_9CICH</name>
<dbReference type="SUPFAM" id="SSF57492">
    <property type="entry name" value="Trefoil"/>
    <property type="match status" value="1"/>
</dbReference>
<dbReference type="AlphaFoldDB" id="A0A3B4F6X3"/>
<feature type="disulfide bond" evidence="9">
    <location>
        <begin position="76"/>
        <end position="91"/>
    </location>
</feature>
<feature type="region of interest" description="Disordered" evidence="10">
    <location>
        <begin position="1"/>
        <end position="59"/>
    </location>
</feature>
<dbReference type="Pfam" id="PF23344">
    <property type="entry name" value="ZP-N"/>
    <property type="match status" value="1"/>
</dbReference>
<evidence type="ECO:0000256" key="1">
    <source>
        <dbReference type="ARBA" id="ARBA00004236"/>
    </source>
</evidence>
<feature type="transmembrane region" description="Helical" evidence="11">
    <location>
        <begin position="166"/>
        <end position="187"/>
    </location>
</feature>
<evidence type="ECO:0000256" key="2">
    <source>
        <dbReference type="ARBA" id="ARBA00004613"/>
    </source>
</evidence>
<keyword evidence="5 11" id="KW-0472">Membrane</keyword>
<dbReference type="GO" id="GO:0060468">
    <property type="term" value="P:prevention of polyspermy"/>
    <property type="evidence" value="ECO:0007669"/>
    <property type="project" value="TreeGrafter"/>
</dbReference>
<dbReference type="Pfam" id="PF00100">
    <property type="entry name" value="Zona_pellucida"/>
    <property type="match status" value="1"/>
</dbReference>
<comment type="caution">
    <text evidence="9">Lacks conserved residue(s) required for the propagation of feature annotation.</text>
</comment>
<keyword evidence="7" id="KW-0675">Receptor</keyword>
<evidence type="ECO:0000313" key="13">
    <source>
        <dbReference type="Ensembl" id="ENSPNYP00000005663.1"/>
    </source>
</evidence>
<dbReference type="GO" id="GO:0007339">
    <property type="term" value="P:binding of sperm to zona pellucida"/>
    <property type="evidence" value="ECO:0007669"/>
    <property type="project" value="TreeGrafter"/>
</dbReference>
<reference evidence="13" key="1">
    <citation type="submission" date="2023-09" db="UniProtKB">
        <authorList>
            <consortium name="Ensembl"/>
        </authorList>
    </citation>
    <scope>IDENTIFICATION</scope>
</reference>
<evidence type="ECO:0000256" key="7">
    <source>
        <dbReference type="ARBA" id="ARBA00023170"/>
    </source>
</evidence>
<evidence type="ECO:0000256" key="5">
    <source>
        <dbReference type="ARBA" id="ARBA00023136"/>
    </source>
</evidence>
<feature type="domain" description="P-type" evidence="12">
    <location>
        <begin position="64"/>
        <end position="106"/>
    </location>
</feature>
<sequence>HRRITHRLGVVVQSNAQNYGQGSQNPQNPRYPPSPQGQKQINNPEYPQQPKRPLNPQKPLESFHTCEVAENYRIPCGTNEISASECDAINCCFDGLMLTLQCTKEGLFIVVGARDATLPNTDLETISFYENGHSCNPVGSTSAFAIYEFPVTACGAVVKVSVVTELIIMILLILLLLLLIVIMKNLFIYCPCRDDRYLTTLLPRPSFGFKFPSHHNCFVFKMFHFPNIMPPLQEKLYIHCDVAICQPTLGNNCEPRCFRKKIAGSVKKLTREETTVVSSPELIFVQRSTESQYPNRS</sequence>
<feature type="compositionally biased region" description="Polar residues" evidence="10">
    <location>
        <begin position="12"/>
        <end position="28"/>
    </location>
</feature>
<evidence type="ECO:0000256" key="9">
    <source>
        <dbReference type="PROSITE-ProRule" id="PRU00779"/>
    </source>
</evidence>
<dbReference type="Gene3D" id="2.60.40.4100">
    <property type="entry name" value="Zona pellucida, ZP-C domain"/>
    <property type="match status" value="1"/>
</dbReference>
<dbReference type="InterPro" id="IPR044913">
    <property type="entry name" value="P_trefoil_dom_sf"/>
</dbReference>
<dbReference type="InterPro" id="IPR051148">
    <property type="entry name" value="Zona_Pellucida_Domain_gp"/>
</dbReference>
<dbReference type="CDD" id="cd00111">
    <property type="entry name" value="Trefoil"/>
    <property type="match status" value="1"/>
</dbReference>
<keyword evidence="6 9" id="KW-1015">Disulfide bond</keyword>
<keyword evidence="11" id="KW-1133">Transmembrane helix</keyword>
<evidence type="ECO:0000256" key="8">
    <source>
        <dbReference type="ARBA" id="ARBA00023180"/>
    </source>
</evidence>
<dbReference type="SMART" id="SM00018">
    <property type="entry name" value="PD"/>
    <property type="match status" value="1"/>
</dbReference>
<evidence type="ECO:0000256" key="6">
    <source>
        <dbReference type="ARBA" id="ARBA00023157"/>
    </source>
</evidence>
<dbReference type="PANTHER" id="PTHR23343">
    <property type="entry name" value="ZONA PELLUCIDA SPERM-BINDING PROTEIN"/>
    <property type="match status" value="1"/>
</dbReference>